<dbReference type="NCBIfam" id="TIGR03584">
    <property type="entry name" value="PseF"/>
    <property type="match status" value="1"/>
</dbReference>
<dbReference type="PANTHER" id="PTHR21485">
    <property type="entry name" value="HAD SUPERFAMILY MEMBERS CMAS AND KDSC"/>
    <property type="match status" value="1"/>
</dbReference>
<keyword evidence="1" id="KW-0808">Transferase</keyword>
<organism evidence="1 2">
    <name type="scientific">Celerinatantimonas yamalensis</name>
    <dbReference type="NCBI Taxonomy" id="559956"/>
    <lineage>
        <taxon>Bacteria</taxon>
        <taxon>Pseudomonadati</taxon>
        <taxon>Pseudomonadota</taxon>
        <taxon>Gammaproteobacteria</taxon>
        <taxon>Celerinatantimonadaceae</taxon>
        <taxon>Celerinatantimonas</taxon>
    </lineage>
</organism>
<evidence type="ECO:0000313" key="2">
    <source>
        <dbReference type="Proteomes" id="UP001629953"/>
    </source>
</evidence>
<dbReference type="InterPro" id="IPR020039">
    <property type="entry name" value="PseF"/>
</dbReference>
<gene>
    <name evidence="1" type="primary">pseF</name>
    <name evidence="1" type="ORF">ABUE30_17200</name>
</gene>
<reference evidence="1 2" key="1">
    <citation type="journal article" date="2013" name="Int. J. Syst. Evol. Microbiol.">
        <title>Celerinatantimonas yamalensis sp. nov., a cold-adapted diazotrophic bacterium from a cold permafrost brine.</title>
        <authorList>
            <person name="Shcherbakova V."/>
            <person name="Chuvilskaya N."/>
            <person name="Rivkina E."/>
            <person name="Demidov N."/>
            <person name="Uchaeva V."/>
            <person name="Suetin S."/>
            <person name="Suzina N."/>
            <person name="Gilichinsky D."/>
        </authorList>
    </citation>
    <scope>NUCLEOTIDE SEQUENCE [LARGE SCALE GENOMIC DNA]</scope>
    <source>
        <strain evidence="1 2">C7</strain>
    </source>
</reference>
<dbReference type="PANTHER" id="PTHR21485:SF6">
    <property type="entry name" value="N-ACYLNEURAMINATE CYTIDYLYLTRANSFERASE-RELATED"/>
    <property type="match status" value="1"/>
</dbReference>
<dbReference type="RefSeq" id="WP_408625072.1">
    <property type="nucleotide sequence ID" value="NZ_JBEQCT010000011.1"/>
</dbReference>
<dbReference type="CDD" id="cd02513">
    <property type="entry name" value="CMP-NeuAc_Synthase"/>
    <property type="match status" value="1"/>
</dbReference>
<dbReference type="Pfam" id="PF02348">
    <property type="entry name" value="CTP_transf_3"/>
    <property type="match status" value="1"/>
</dbReference>
<dbReference type="EC" id="2.7.7.81" evidence="1"/>
<proteinExistence type="predicted"/>
<dbReference type="InterPro" id="IPR029044">
    <property type="entry name" value="Nucleotide-diphossugar_trans"/>
</dbReference>
<name>A0ABW9GEC2_9GAMM</name>
<dbReference type="GO" id="GO:0016779">
    <property type="term" value="F:nucleotidyltransferase activity"/>
    <property type="evidence" value="ECO:0007669"/>
    <property type="project" value="UniProtKB-KW"/>
</dbReference>
<dbReference type="Gene3D" id="3.90.550.10">
    <property type="entry name" value="Spore Coat Polysaccharide Biosynthesis Protein SpsA, Chain A"/>
    <property type="match status" value="1"/>
</dbReference>
<dbReference type="InterPro" id="IPR003329">
    <property type="entry name" value="Cytidylyl_trans"/>
</dbReference>
<dbReference type="InterPro" id="IPR050793">
    <property type="entry name" value="CMP-NeuNAc_synthase"/>
</dbReference>
<accession>A0ABW9GEC2</accession>
<keyword evidence="2" id="KW-1185">Reference proteome</keyword>
<keyword evidence="1" id="KW-0548">Nucleotidyltransferase</keyword>
<evidence type="ECO:0000313" key="1">
    <source>
        <dbReference type="EMBL" id="MFM2486771.1"/>
    </source>
</evidence>
<dbReference type="SUPFAM" id="SSF53448">
    <property type="entry name" value="Nucleotide-diphospho-sugar transferases"/>
    <property type="match status" value="1"/>
</dbReference>
<comment type="caution">
    <text evidence="1">The sequence shown here is derived from an EMBL/GenBank/DDBJ whole genome shotgun (WGS) entry which is preliminary data.</text>
</comment>
<protein>
    <submittedName>
        <fullName evidence="1">Pseudaminic acid cytidylyltransferase</fullName>
        <ecNumber evidence="1">2.7.7.81</ecNumber>
    </submittedName>
</protein>
<dbReference type="EMBL" id="JBEQCT010000011">
    <property type="protein sequence ID" value="MFM2486771.1"/>
    <property type="molecule type" value="Genomic_DNA"/>
</dbReference>
<sequence>MAIAIIPARGGSKRIPRKNLKSFCGKPMLSYAIEAAKSSRCFDHIVVSTDDPEIAQLAQEYGATVPFLRDSALADDYVGTTPVVIDTIDRLEQQCQLVDKSYCCIYATSPLLDGATLKRALAQLHQSGAAYVFSAAEYPFPIQRALRRDSQGFIQPFYPEHIGKRSQDLETAYQDAGQFYWGTREAWLSGQGVFEGGGQALILPRYKVVDIDTPDDWRMAEMLYQSLHAAID</sequence>
<dbReference type="Proteomes" id="UP001629953">
    <property type="component" value="Unassembled WGS sequence"/>
</dbReference>